<dbReference type="InterPro" id="IPR032710">
    <property type="entry name" value="NTF2-like_dom_sf"/>
</dbReference>
<sequence length="119" mass="13445">MTVEQIASRLAEYCRNEKFTEAQAELYADDAVSIEPYSTPDFEKETKGLAALKEKDQKFNAMVESRFGTTVSTPLIAGNSFCFMLTMDVKMKGRDRGKISELCVYTVKDGKIIAEQFFM</sequence>
<reference evidence="2 3" key="1">
    <citation type="submission" date="2019-06" db="EMBL/GenBank/DDBJ databases">
        <title>Sorghum-associated microbial communities from plants grown in Nebraska, USA.</title>
        <authorList>
            <person name="Schachtman D."/>
        </authorList>
    </citation>
    <scope>NUCLEOTIDE SEQUENCE [LARGE SCALE GENOMIC DNA]</scope>
    <source>
        <strain evidence="2 3">1209</strain>
    </source>
</reference>
<evidence type="ECO:0000259" key="1">
    <source>
        <dbReference type="Pfam" id="PF20409"/>
    </source>
</evidence>
<dbReference type="RefSeq" id="WP_145673979.1">
    <property type="nucleotide sequence ID" value="NZ_VIWO01000011.1"/>
</dbReference>
<dbReference type="AlphaFoldDB" id="A0A561P764"/>
<gene>
    <name evidence="2" type="ORF">FHW36_111122</name>
</gene>
<dbReference type="OrthoDB" id="336094at2"/>
<dbReference type="Pfam" id="PF20409">
    <property type="entry name" value="SnoaL_5"/>
    <property type="match status" value="1"/>
</dbReference>
<feature type="domain" description="SnoaL-like" evidence="1">
    <location>
        <begin position="1"/>
        <end position="118"/>
    </location>
</feature>
<dbReference type="InterPro" id="IPR046860">
    <property type="entry name" value="SnoaL_5"/>
</dbReference>
<comment type="caution">
    <text evidence="2">The sequence shown here is derived from an EMBL/GenBank/DDBJ whole genome shotgun (WGS) entry which is preliminary data.</text>
</comment>
<protein>
    <recommendedName>
        <fullName evidence="1">SnoaL-like domain-containing protein</fullName>
    </recommendedName>
</protein>
<organism evidence="2 3">
    <name type="scientific">Chitinophaga polysaccharea</name>
    <dbReference type="NCBI Taxonomy" id="1293035"/>
    <lineage>
        <taxon>Bacteria</taxon>
        <taxon>Pseudomonadati</taxon>
        <taxon>Bacteroidota</taxon>
        <taxon>Chitinophagia</taxon>
        <taxon>Chitinophagales</taxon>
        <taxon>Chitinophagaceae</taxon>
        <taxon>Chitinophaga</taxon>
    </lineage>
</organism>
<dbReference type="Proteomes" id="UP000320811">
    <property type="component" value="Unassembled WGS sequence"/>
</dbReference>
<evidence type="ECO:0000313" key="3">
    <source>
        <dbReference type="Proteomes" id="UP000320811"/>
    </source>
</evidence>
<dbReference type="Gene3D" id="3.10.450.50">
    <property type="match status" value="1"/>
</dbReference>
<accession>A0A561P764</accession>
<evidence type="ECO:0000313" key="2">
    <source>
        <dbReference type="EMBL" id="TWF33931.1"/>
    </source>
</evidence>
<dbReference type="EMBL" id="VIWO01000011">
    <property type="protein sequence ID" value="TWF33931.1"/>
    <property type="molecule type" value="Genomic_DNA"/>
</dbReference>
<keyword evidence="3" id="KW-1185">Reference proteome</keyword>
<proteinExistence type="predicted"/>
<dbReference type="SUPFAM" id="SSF54427">
    <property type="entry name" value="NTF2-like"/>
    <property type="match status" value="1"/>
</dbReference>
<name>A0A561P764_9BACT</name>